<reference evidence="3 4" key="1">
    <citation type="submission" date="2018-10" db="EMBL/GenBank/DDBJ databases">
        <title>Paraburkholderia sp. 7MK8-2, isolated from soil.</title>
        <authorList>
            <person name="Gao Z.-H."/>
            <person name="Qiu L.-H."/>
        </authorList>
    </citation>
    <scope>NUCLEOTIDE SEQUENCE [LARGE SCALE GENOMIC DNA]</scope>
    <source>
        <strain evidence="3 4">7MK8-2</strain>
    </source>
</reference>
<evidence type="ECO:0000256" key="1">
    <source>
        <dbReference type="SAM" id="MobiDB-lite"/>
    </source>
</evidence>
<dbReference type="EMBL" id="RBZV01000002">
    <property type="protein sequence ID" value="RKP50848.1"/>
    <property type="molecule type" value="Genomic_DNA"/>
</dbReference>
<organism evidence="3 4">
    <name type="scientific">Trinickia fusca</name>
    <dbReference type="NCBI Taxonomy" id="2419777"/>
    <lineage>
        <taxon>Bacteria</taxon>
        <taxon>Pseudomonadati</taxon>
        <taxon>Pseudomonadota</taxon>
        <taxon>Betaproteobacteria</taxon>
        <taxon>Burkholderiales</taxon>
        <taxon>Burkholderiaceae</taxon>
        <taxon>Trinickia</taxon>
    </lineage>
</organism>
<gene>
    <name evidence="3" type="ORF">D7S89_07185</name>
</gene>
<evidence type="ECO:0008006" key="5">
    <source>
        <dbReference type="Google" id="ProtNLM"/>
    </source>
</evidence>
<sequence>MALLFQTLLRSKSDRQAPESAALSDERTTDTASRAHAAEPTEGFWRAALVIVGAWVLMNLQFLSGISFIPWDSFDEFFPQVKFVVSAIRAGQAPWWNPFMYGGAPVLGDPQGMIFTPHTLIGVLSGSHFGLHLFDVTTLAMELLGGLALVRYARRYSGNWLTPILGALVFMVGGVATSRLEHVPQIVSYGLLPLQLLTLRVVCLRPSVFSVLAFAGALAAGALNPNQVVFLSAFALIPFVAFHLNEARQRGRAIIALAVAGALALLVDAPALSAIVEFVKFSNRAALGLQASSGSSLPFFDLSSLYLPGLFGVHGPQSGVWAPTDLSEDYLYIGLVPALVLITATFQRRRISGMASLCLCSAVFWFVFAMGTNTPVYGAMFNHLPGFSAFRRPADGAYFLNLFVALLIAISPKFERARMPQGMARFAIVSLWLVALGVPLALLVRYAQAQGHFNDLLIVFHSFGRRLGVVAAVLVAVQWCRRVDSRRWMAPALIGLTIVDIATVGRIVSPFAPHVRGSELAMMYANREAAAGRDGALSQTIAFLRDHGVAGTNPSFRMEALGGPLGASMPIAYRVFSTQGYSPISLSSYNHVIGAENLQSSPKQFTTLSPNYDSSAYRRLGVRYVLLYRPTLDHSGGSDAMGSEIKRIRAELSGSTWAHVLDAPGAYEIWELGNPLARAMAIAPDGTESACEVTSFEMTSVSVRCHSPQARRIVLGDVHAPGWKACVNGEPVETEPYEGLFRSAIVPNGDIAVTFRYQPVPFLRQRVCG</sequence>
<feature type="transmembrane region" description="Helical" evidence="2">
    <location>
        <begin position="201"/>
        <end position="222"/>
    </location>
</feature>
<feature type="transmembrane region" description="Helical" evidence="2">
    <location>
        <begin position="44"/>
        <end position="69"/>
    </location>
</feature>
<feature type="transmembrane region" description="Helical" evidence="2">
    <location>
        <begin position="228"/>
        <end position="245"/>
    </location>
</feature>
<protein>
    <recommendedName>
        <fullName evidence="5">YfhO family protein</fullName>
    </recommendedName>
</protein>
<feature type="transmembrane region" description="Helical" evidence="2">
    <location>
        <begin position="426"/>
        <end position="444"/>
    </location>
</feature>
<dbReference type="Proteomes" id="UP000280434">
    <property type="component" value="Unassembled WGS sequence"/>
</dbReference>
<evidence type="ECO:0000313" key="4">
    <source>
        <dbReference type="Proteomes" id="UP000280434"/>
    </source>
</evidence>
<feature type="region of interest" description="Disordered" evidence="1">
    <location>
        <begin position="15"/>
        <end position="36"/>
    </location>
</feature>
<keyword evidence="4" id="KW-1185">Reference proteome</keyword>
<name>A0A494XJU8_9BURK</name>
<keyword evidence="2" id="KW-0472">Membrane</keyword>
<feature type="transmembrane region" description="Helical" evidence="2">
    <location>
        <begin position="330"/>
        <end position="347"/>
    </location>
</feature>
<dbReference type="AlphaFoldDB" id="A0A494XJU8"/>
<proteinExistence type="predicted"/>
<feature type="transmembrane region" description="Helical" evidence="2">
    <location>
        <begin position="354"/>
        <end position="376"/>
    </location>
</feature>
<keyword evidence="2" id="KW-1133">Transmembrane helix</keyword>
<evidence type="ECO:0000256" key="2">
    <source>
        <dbReference type="SAM" id="Phobius"/>
    </source>
</evidence>
<accession>A0A494XJU8</accession>
<evidence type="ECO:0000313" key="3">
    <source>
        <dbReference type="EMBL" id="RKP50848.1"/>
    </source>
</evidence>
<feature type="transmembrane region" description="Helical" evidence="2">
    <location>
        <begin position="456"/>
        <end position="477"/>
    </location>
</feature>
<feature type="transmembrane region" description="Helical" evidence="2">
    <location>
        <begin position="396"/>
        <end position="414"/>
    </location>
</feature>
<keyword evidence="2" id="KW-0812">Transmembrane</keyword>
<feature type="transmembrane region" description="Helical" evidence="2">
    <location>
        <begin position="254"/>
        <end position="276"/>
    </location>
</feature>
<feature type="transmembrane region" description="Helical" evidence="2">
    <location>
        <begin position="489"/>
        <end position="508"/>
    </location>
</feature>
<comment type="caution">
    <text evidence="3">The sequence shown here is derived from an EMBL/GenBank/DDBJ whole genome shotgun (WGS) entry which is preliminary data.</text>
</comment>